<comment type="catalytic activity">
    <reaction evidence="7">
        <text>Endonucleolytic cleavage to 5'-phosphooligonucleotide end-products.</text>
        <dbReference type="EC" id="3.1.21.2"/>
    </reaction>
</comment>
<evidence type="ECO:0000313" key="10">
    <source>
        <dbReference type="Proteomes" id="UP000018769"/>
    </source>
</evidence>
<evidence type="ECO:0000256" key="6">
    <source>
        <dbReference type="ARBA" id="ARBA00023204"/>
    </source>
</evidence>
<dbReference type="GO" id="GO:0008081">
    <property type="term" value="F:phosphoric diester hydrolase activity"/>
    <property type="evidence" value="ECO:0007669"/>
    <property type="project" value="TreeGrafter"/>
</dbReference>
<dbReference type="PROSITE" id="PS00729">
    <property type="entry name" value="AP_NUCLEASE_F2_1"/>
    <property type="match status" value="1"/>
</dbReference>
<dbReference type="SUPFAM" id="SSF51658">
    <property type="entry name" value="Xylose isomerase-like"/>
    <property type="match status" value="1"/>
</dbReference>
<dbReference type="OrthoDB" id="9805666at2"/>
<dbReference type="FunFam" id="3.20.20.150:FF:000001">
    <property type="entry name" value="Probable endonuclease 4"/>
    <property type="match status" value="1"/>
</dbReference>
<feature type="binding site" evidence="7">
    <location>
        <position position="71"/>
    </location>
    <ligand>
        <name>Zn(2+)</name>
        <dbReference type="ChEBI" id="CHEBI:29105"/>
        <label>1</label>
    </ligand>
</feature>
<feature type="binding site" evidence="7">
    <location>
        <position position="146"/>
    </location>
    <ligand>
        <name>Zn(2+)</name>
        <dbReference type="ChEBI" id="CHEBI:29105"/>
        <label>1</label>
    </ligand>
</feature>
<dbReference type="Pfam" id="PF01261">
    <property type="entry name" value="AP_endonuc_2"/>
    <property type="match status" value="1"/>
</dbReference>
<keyword evidence="7" id="KW-0540">Nuclease</keyword>
<dbReference type="KEGG" id="dpb:BABL1_gene_326"/>
<dbReference type="GO" id="GO:0003677">
    <property type="term" value="F:DNA binding"/>
    <property type="evidence" value="ECO:0007669"/>
    <property type="project" value="InterPro"/>
</dbReference>
<keyword evidence="6 7" id="KW-0234">DNA repair</keyword>
<dbReference type="PROSITE" id="PS51432">
    <property type="entry name" value="AP_NUCLEASE_F2_4"/>
    <property type="match status" value="1"/>
</dbReference>
<dbReference type="PANTHER" id="PTHR21445">
    <property type="entry name" value="ENDONUCLEASE IV ENDODEOXYRIBONUCLEASE IV"/>
    <property type="match status" value="1"/>
</dbReference>
<evidence type="ECO:0000256" key="1">
    <source>
        <dbReference type="ARBA" id="ARBA00005340"/>
    </source>
</evidence>
<feature type="binding site" evidence="7">
    <location>
        <position position="180"/>
    </location>
    <ligand>
        <name>Zn(2+)</name>
        <dbReference type="ChEBI" id="CHEBI:29105"/>
        <label>2</label>
    </ligand>
</feature>
<dbReference type="HOGENOM" id="CLU_025885_0_1_7"/>
<evidence type="ECO:0000259" key="8">
    <source>
        <dbReference type="Pfam" id="PF01261"/>
    </source>
</evidence>
<evidence type="ECO:0000256" key="2">
    <source>
        <dbReference type="ARBA" id="ARBA00022723"/>
    </source>
</evidence>
<dbReference type="PROSITE" id="PS00730">
    <property type="entry name" value="AP_NUCLEASE_F2_2"/>
    <property type="match status" value="1"/>
</dbReference>
<dbReference type="Gene3D" id="3.20.20.150">
    <property type="entry name" value="Divalent-metal-dependent TIM barrel enzymes"/>
    <property type="match status" value="1"/>
</dbReference>
<dbReference type="PATRIC" id="fig|673862.3.peg.576"/>
<dbReference type="Proteomes" id="UP000018769">
    <property type="component" value="Chromosome I"/>
</dbReference>
<name>V6DID5_9BACT</name>
<evidence type="ECO:0000313" key="9">
    <source>
        <dbReference type="EMBL" id="CDK30688.1"/>
    </source>
</evidence>
<gene>
    <name evidence="7 9" type="primary">nfo</name>
    <name evidence="9" type="ORF">BABL1_gene_326</name>
</gene>
<dbReference type="PANTHER" id="PTHR21445:SF0">
    <property type="entry name" value="APURINIC-APYRIMIDINIC ENDONUCLEASE"/>
    <property type="match status" value="1"/>
</dbReference>
<dbReference type="InterPro" id="IPR036237">
    <property type="entry name" value="Xyl_isomerase-like_sf"/>
</dbReference>
<proteinExistence type="inferred from homology"/>
<protein>
    <recommendedName>
        <fullName evidence="7">Probable endonuclease 4</fullName>
        <ecNumber evidence="7">3.1.21.2</ecNumber>
    </recommendedName>
    <alternativeName>
        <fullName evidence="7">Endodeoxyribonuclease IV</fullName>
    </alternativeName>
    <alternativeName>
        <fullName evidence="7">Endonuclease IV</fullName>
    </alternativeName>
</protein>
<comment type="similarity">
    <text evidence="1 7">Belongs to the AP endonuclease 2 family.</text>
</comment>
<keyword evidence="7 9" id="KW-0255">Endonuclease</keyword>
<dbReference type="InterPro" id="IPR013022">
    <property type="entry name" value="Xyl_isomerase-like_TIM-brl"/>
</dbReference>
<accession>V6DID5</accession>
<dbReference type="RefSeq" id="WP_023792223.1">
    <property type="nucleotide sequence ID" value="NC_023003.1"/>
</dbReference>
<feature type="binding site" evidence="7">
    <location>
        <position position="111"/>
    </location>
    <ligand>
        <name>Zn(2+)</name>
        <dbReference type="ChEBI" id="CHEBI:29105"/>
        <label>1</label>
    </ligand>
</feature>
<comment type="cofactor">
    <cofactor evidence="7">
        <name>Zn(2+)</name>
        <dbReference type="ChEBI" id="CHEBI:29105"/>
    </cofactor>
    <text evidence="7">Binds 3 Zn(2+) ions.</text>
</comment>
<reference evidence="9 10" key="1">
    <citation type="journal article" date="2015" name="Biol. Direct">
        <title>Babela massiliensis, a representative of a widespread bacterial phylum with unusual adaptations to parasitism in amoebae.</title>
        <authorList>
            <person name="Pagnier I."/>
            <person name="Yutin N."/>
            <person name="Croce O."/>
            <person name="Makarova K.S."/>
            <person name="Wolf Y.I."/>
            <person name="Benamar S."/>
            <person name="Raoult D."/>
            <person name="Koonin E.V."/>
            <person name="La Scola B."/>
        </authorList>
    </citation>
    <scope>NUCLEOTIDE SEQUENCE [LARGE SCALE GENOMIC DNA]</scope>
    <source>
        <strain evidence="10">BABL1</strain>
    </source>
</reference>
<keyword evidence="3 7" id="KW-0227">DNA damage</keyword>
<dbReference type="HAMAP" id="MF_00152">
    <property type="entry name" value="Nfo"/>
    <property type="match status" value="1"/>
</dbReference>
<feature type="domain" description="Xylose isomerase-like TIM barrel" evidence="8">
    <location>
        <begin position="25"/>
        <end position="280"/>
    </location>
</feature>
<feature type="binding site" evidence="7">
    <location>
        <position position="217"/>
    </location>
    <ligand>
        <name>Zn(2+)</name>
        <dbReference type="ChEBI" id="CHEBI:29105"/>
        <label>2</label>
    </ligand>
</feature>
<dbReference type="GO" id="GO:0003906">
    <property type="term" value="F:DNA-(apurinic or apyrimidinic site) endonuclease activity"/>
    <property type="evidence" value="ECO:0007669"/>
    <property type="project" value="TreeGrafter"/>
</dbReference>
<evidence type="ECO:0000256" key="5">
    <source>
        <dbReference type="ARBA" id="ARBA00022833"/>
    </source>
</evidence>
<feature type="binding site" evidence="7">
    <location>
        <position position="230"/>
    </location>
    <ligand>
        <name>Zn(2+)</name>
        <dbReference type="ChEBI" id="CHEBI:29105"/>
        <label>3</label>
    </ligand>
</feature>
<dbReference type="NCBIfam" id="TIGR00587">
    <property type="entry name" value="nfo"/>
    <property type="match status" value="1"/>
</dbReference>
<dbReference type="CDD" id="cd00019">
    <property type="entry name" value="AP2Ec"/>
    <property type="match status" value="1"/>
</dbReference>
<dbReference type="GO" id="GO:0008833">
    <property type="term" value="F:deoxyribonuclease IV (phage-T4-induced) activity"/>
    <property type="evidence" value="ECO:0007669"/>
    <property type="project" value="UniProtKB-UniRule"/>
</dbReference>
<evidence type="ECO:0000256" key="7">
    <source>
        <dbReference type="HAMAP-Rule" id="MF_00152"/>
    </source>
</evidence>
<keyword evidence="2 7" id="KW-0479">Metal-binding</keyword>
<organism evidence="9 10">
    <name type="scientific">Candidatus Babela massiliensis</name>
    <dbReference type="NCBI Taxonomy" id="673862"/>
    <lineage>
        <taxon>Bacteria</taxon>
        <taxon>Candidatus Babelota</taxon>
        <taxon>Candidatus Babeliae</taxon>
        <taxon>Candidatus Babeliales</taxon>
        <taxon>Candidatus Babeliaceae</taxon>
        <taxon>Candidatus Babela</taxon>
    </lineage>
</organism>
<dbReference type="GO" id="GO:0008270">
    <property type="term" value="F:zinc ion binding"/>
    <property type="evidence" value="ECO:0007669"/>
    <property type="project" value="UniProtKB-UniRule"/>
</dbReference>
<dbReference type="InterPro" id="IPR018246">
    <property type="entry name" value="AP_endonuc_F2_Zn_BS"/>
</dbReference>
<sequence>MNKKNLLIGAHMSIAKGIEQSLYLGKEIGCTTIQIFLRSNRRWEFNDFTNQEIYKFNQAKIDTKIDTIVAHSRYLINLGSSSEEVQNKSLSSLDKELINCDKLGIKYLVLHPGAGNENIEKCINKVAQNINKILNNNHSRVTIALENTAGQGSYIGSTFEQLYMLLSLIEDKNRIGICFDTCHAWASGYNFTDKESYSQMWHEFDSIIGLDKLKVIHLNNSKTDISSHIDRHEEIDKGKIALEAFKLIINDKRLESIPKILEIPYNNYQELKRNLDLIKELVD</sequence>
<dbReference type="AlphaFoldDB" id="V6DID5"/>
<dbReference type="EMBL" id="HG793133">
    <property type="protein sequence ID" value="CDK30688.1"/>
    <property type="molecule type" value="Genomic_DNA"/>
</dbReference>
<feature type="binding site" evidence="7">
    <location>
        <position position="146"/>
    </location>
    <ligand>
        <name>Zn(2+)</name>
        <dbReference type="ChEBI" id="CHEBI:29105"/>
        <label>2</label>
    </ligand>
</feature>
<keyword evidence="10" id="KW-1185">Reference proteome</keyword>
<comment type="function">
    <text evidence="7">Endonuclease IV plays a role in DNA repair. It cleaves phosphodiester bonds at apurinic or apyrimidinic (AP) sites, generating a 3'-hydroxyl group and a 5'-terminal sugar phosphate.</text>
</comment>
<feature type="binding site" evidence="7">
    <location>
        <position position="262"/>
    </location>
    <ligand>
        <name>Zn(2+)</name>
        <dbReference type="ChEBI" id="CHEBI:29105"/>
        <label>2</label>
    </ligand>
</feature>
<dbReference type="SMART" id="SM00518">
    <property type="entry name" value="AP2Ec"/>
    <property type="match status" value="1"/>
</dbReference>
<dbReference type="InterPro" id="IPR001719">
    <property type="entry name" value="AP_endonuc_2"/>
</dbReference>
<keyword evidence="4 7" id="KW-0378">Hydrolase</keyword>
<dbReference type="GO" id="GO:0006284">
    <property type="term" value="P:base-excision repair"/>
    <property type="evidence" value="ECO:0007669"/>
    <property type="project" value="TreeGrafter"/>
</dbReference>
<dbReference type="STRING" id="673862.BABL1_gene_326"/>
<feature type="binding site" evidence="7">
    <location>
        <position position="183"/>
    </location>
    <ligand>
        <name>Zn(2+)</name>
        <dbReference type="ChEBI" id="CHEBI:29105"/>
        <label>3</label>
    </ligand>
</feature>
<evidence type="ECO:0000256" key="4">
    <source>
        <dbReference type="ARBA" id="ARBA00022801"/>
    </source>
</evidence>
<dbReference type="eggNOG" id="COG0648">
    <property type="taxonomic scope" value="Bacteria"/>
</dbReference>
<dbReference type="EC" id="3.1.21.2" evidence="7"/>
<keyword evidence="5 7" id="KW-0862">Zinc</keyword>
<evidence type="ECO:0000256" key="3">
    <source>
        <dbReference type="ARBA" id="ARBA00022763"/>
    </source>
</evidence>
<feature type="binding site" evidence="7">
    <location>
        <position position="232"/>
    </location>
    <ligand>
        <name>Zn(2+)</name>
        <dbReference type="ChEBI" id="CHEBI:29105"/>
        <label>3</label>
    </ligand>
</feature>